<dbReference type="SUPFAM" id="SSF51197">
    <property type="entry name" value="Clavaminate synthase-like"/>
    <property type="match status" value="1"/>
</dbReference>
<organism evidence="2">
    <name type="scientific">Paraconexibacter sp. AEG42_29</name>
    <dbReference type="NCBI Taxonomy" id="2997339"/>
    <lineage>
        <taxon>Bacteria</taxon>
        <taxon>Bacillati</taxon>
        <taxon>Actinomycetota</taxon>
        <taxon>Thermoleophilia</taxon>
        <taxon>Solirubrobacterales</taxon>
        <taxon>Paraconexibacteraceae</taxon>
        <taxon>Paraconexibacter</taxon>
    </lineage>
</organism>
<dbReference type="InterPro" id="IPR005123">
    <property type="entry name" value="Oxoglu/Fe-dep_dioxygenase_dom"/>
</dbReference>
<dbReference type="Gene3D" id="2.60.120.590">
    <property type="entry name" value="Alpha-ketoglutarate-dependent dioxygenase AlkB-like"/>
    <property type="match status" value="1"/>
</dbReference>
<dbReference type="PANTHER" id="PTHR31212">
    <property type="entry name" value="ALPHA-KETOGLUTARATE-DEPENDENT DIOXYGENASE ALKB HOMOLOG 3"/>
    <property type="match status" value="1"/>
</dbReference>
<reference evidence="2" key="1">
    <citation type="submission" date="2022-12" db="EMBL/GenBank/DDBJ databases">
        <title>Paraconexibacter alkalitolerans sp. nov. and Baekduia alba sp. nov., isolated from soil and emended description of the genera Paraconexibacter (Chun et al., 2020) and Baekduia (An et al., 2020).</title>
        <authorList>
            <person name="Vieira S."/>
            <person name="Huber K.J."/>
            <person name="Geppert A."/>
            <person name="Wolf J."/>
            <person name="Neumann-Schaal M."/>
            <person name="Muesken M."/>
            <person name="Overmann J."/>
        </authorList>
    </citation>
    <scope>NUCLEOTIDE SEQUENCE</scope>
    <source>
        <strain evidence="2">AEG42_29</strain>
    </source>
</reference>
<gene>
    <name evidence="2" type="ORF">DSM112329_00187</name>
</gene>
<dbReference type="GO" id="GO:0006307">
    <property type="term" value="P:DNA alkylation repair"/>
    <property type="evidence" value="ECO:0007669"/>
    <property type="project" value="InterPro"/>
</dbReference>
<dbReference type="Pfam" id="PF13532">
    <property type="entry name" value="2OG-FeII_Oxy_2"/>
    <property type="match status" value="1"/>
</dbReference>
<dbReference type="InterPro" id="IPR037151">
    <property type="entry name" value="AlkB-like_sf"/>
</dbReference>
<evidence type="ECO:0000313" key="2">
    <source>
        <dbReference type="EMBL" id="XAY03373.1"/>
    </source>
</evidence>
<dbReference type="KEGG" id="parq:DSM112329_00187"/>
<dbReference type="EMBL" id="CP114014">
    <property type="protein sequence ID" value="XAY03373.1"/>
    <property type="molecule type" value="Genomic_DNA"/>
</dbReference>
<dbReference type="InterPro" id="IPR027450">
    <property type="entry name" value="AlkB-like"/>
</dbReference>
<dbReference type="GO" id="GO:0051213">
    <property type="term" value="F:dioxygenase activity"/>
    <property type="evidence" value="ECO:0007669"/>
    <property type="project" value="InterPro"/>
</dbReference>
<feature type="domain" description="Fe2OG dioxygenase" evidence="1">
    <location>
        <begin position="42"/>
        <end position="155"/>
    </location>
</feature>
<proteinExistence type="predicted"/>
<name>A0AAU7AP01_9ACTN</name>
<dbReference type="PANTHER" id="PTHR31212:SF4">
    <property type="entry name" value="ALPHA-KETOGLUTARATE-DEPENDENT DIOXYGENASE ALKB HOMOLOG 3"/>
    <property type="match status" value="1"/>
</dbReference>
<dbReference type="InterPro" id="IPR032854">
    <property type="entry name" value="ALKBH3"/>
</dbReference>
<dbReference type="PROSITE" id="PS51471">
    <property type="entry name" value="FE2OG_OXY"/>
    <property type="match status" value="1"/>
</dbReference>
<evidence type="ECO:0000259" key="1">
    <source>
        <dbReference type="PROSITE" id="PS51471"/>
    </source>
</evidence>
<dbReference type="AlphaFoldDB" id="A0AAU7AP01"/>
<protein>
    <submittedName>
        <fullName evidence="2">Alkylated DNA repair</fullName>
    </submittedName>
</protein>
<sequence length="162" mass="17795">MPRWQQAYVRDYAFSGRVSAALDLPPVLQPFVSWSRDVIDPRLNGVLVNWYASPGDEIDDGETSSAGDYIGPHRDSRDGLIVGAPIVTISLGGLRTFRLRPYREKGPAVDVPLHNGAVVVVPFDTNLAYTHEVPRPRSTKGEVGRRISITLRAFTRLPGAST</sequence>
<accession>A0AAU7AP01</accession>